<comment type="caution">
    <text evidence="1">The sequence shown here is derived from an EMBL/GenBank/DDBJ whole genome shotgun (WGS) entry which is preliminary data.</text>
</comment>
<evidence type="ECO:0000313" key="1">
    <source>
        <dbReference type="EMBL" id="GAA3715473.1"/>
    </source>
</evidence>
<reference evidence="2" key="1">
    <citation type="journal article" date="2019" name="Int. J. Syst. Evol. Microbiol.">
        <title>The Global Catalogue of Microorganisms (GCM) 10K type strain sequencing project: providing services to taxonomists for standard genome sequencing and annotation.</title>
        <authorList>
            <consortium name="The Broad Institute Genomics Platform"/>
            <consortium name="The Broad Institute Genome Sequencing Center for Infectious Disease"/>
            <person name="Wu L."/>
            <person name="Ma J."/>
        </authorList>
    </citation>
    <scope>NUCLEOTIDE SEQUENCE [LARGE SCALE GENOMIC DNA]</scope>
    <source>
        <strain evidence="2">JCM 16904</strain>
    </source>
</reference>
<proteinExistence type="predicted"/>
<sequence>MATTLAEQKPFWAITNARGLAGMYRPLSLGGDGLVSREHLALMSQTASAGPDAVLLAPTHFALAFAYTMNKQGSGLGVNPRGRALVDAAYRALGHRQAYGGIWYAPNG</sequence>
<protein>
    <submittedName>
        <fullName evidence="1">Uncharacterized protein</fullName>
    </submittedName>
</protein>
<evidence type="ECO:0000313" key="2">
    <source>
        <dbReference type="Proteomes" id="UP001500902"/>
    </source>
</evidence>
<gene>
    <name evidence="1" type="ORF">GCM10022224_096390</name>
</gene>
<dbReference type="Gene3D" id="3.40.710.10">
    <property type="entry name" value="DD-peptidase/beta-lactamase superfamily"/>
    <property type="match status" value="1"/>
</dbReference>
<accession>A0ABP7ECV9</accession>
<organism evidence="1 2">
    <name type="scientific">Nonomuraea antimicrobica</name>
    <dbReference type="NCBI Taxonomy" id="561173"/>
    <lineage>
        <taxon>Bacteria</taxon>
        <taxon>Bacillati</taxon>
        <taxon>Actinomycetota</taxon>
        <taxon>Actinomycetes</taxon>
        <taxon>Streptosporangiales</taxon>
        <taxon>Streptosporangiaceae</taxon>
        <taxon>Nonomuraea</taxon>
    </lineage>
</organism>
<dbReference type="InterPro" id="IPR012338">
    <property type="entry name" value="Beta-lactam/transpept-like"/>
</dbReference>
<keyword evidence="2" id="KW-1185">Reference proteome</keyword>
<dbReference type="Proteomes" id="UP001500902">
    <property type="component" value="Unassembled WGS sequence"/>
</dbReference>
<dbReference type="EMBL" id="BAAAZP010000230">
    <property type="protein sequence ID" value="GAA3715473.1"/>
    <property type="molecule type" value="Genomic_DNA"/>
</dbReference>
<name>A0ABP7ECV9_9ACTN</name>